<evidence type="ECO:0000256" key="3">
    <source>
        <dbReference type="ARBA" id="ARBA00043963"/>
    </source>
</evidence>
<dbReference type="Proteomes" id="UP000605846">
    <property type="component" value="Unassembled WGS sequence"/>
</dbReference>
<dbReference type="Pfam" id="PF00505">
    <property type="entry name" value="HMG_box"/>
    <property type="match status" value="1"/>
</dbReference>
<dbReference type="InterPro" id="IPR050342">
    <property type="entry name" value="HMGB"/>
</dbReference>
<proteinExistence type="inferred from homology"/>
<dbReference type="AlphaFoldDB" id="A0A8H7BXE0"/>
<keyword evidence="2 4" id="KW-0539">Nucleus</keyword>
<dbReference type="InterPro" id="IPR009071">
    <property type="entry name" value="HMG_box_dom"/>
</dbReference>
<dbReference type="InterPro" id="IPR036910">
    <property type="entry name" value="HMG_box_dom_sf"/>
</dbReference>
<sequence length="109" mass="12182">MPKESSKVTKTAAKGGDGKKSRPKKESGGPKRGLSAYMFFSQEKRQEVKDENPEATFGQIGKILGEKWKGMTDEQKKPYVEKAEADKKRYEDEKAAVSQISIMPAMKKP</sequence>
<evidence type="ECO:0000313" key="8">
    <source>
        <dbReference type="Proteomes" id="UP000605846"/>
    </source>
</evidence>
<comment type="caution">
    <text evidence="7">The sequence shown here is derived from an EMBL/GenBank/DDBJ whole genome shotgun (WGS) entry which is preliminary data.</text>
</comment>
<dbReference type="PROSITE" id="PS50118">
    <property type="entry name" value="HMG_BOX_2"/>
    <property type="match status" value="1"/>
</dbReference>
<evidence type="ECO:0000256" key="1">
    <source>
        <dbReference type="ARBA" id="ARBA00023125"/>
    </source>
</evidence>
<dbReference type="SMART" id="SM00398">
    <property type="entry name" value="HMG"/>
    <property type="match status" value="1"/>
</dbReference>
<feature type="region of interest" description="Disordered" evidence="5">
    <location>
        <begin position="1"/>
        <end position="34"/>
    </location>
</feature>
<dbReference type="FunFam" id="1.10.30.10:FF:000016">
    <property type="entry name" value="FACT complex subunit SSRP1"/>
    <property type="match status" value="1"/>
</dbReference>
<feature type="DNA-binding region" description="HMG box" evidence="4">
    <location>
        <begin position="30"/>
        <end position="98"/>
    </location>
</feature>
<keyword evidence="1 4" id="KW-0238">DNA-binding</keyword>
<dbReference type="PRINTS" id="PR00886">
    <property type="entry name" value="HIGHMOBLTY12"/>
</dbReference>
<keyword evidence="8" id="KW-1185">Reference proteome</keyword>
<evidence type="ECO:0000259" key="6">
    <source>
        <dbReference type="PROSITE" id="PS50118"/>
    </source>
</evidence>
<evidence type="ECO:0000256" key="5">
    <source>
        <dbReference type="SAM" id="MobiDB-lite"/>
    </source>
</evidence>
<dbReference type="PANTHER" id="PTHR48112:SF22">
    <property type="entry name" value="MITOCHONDRIAL TRANSCRIPTION FACTOR A, ISOFORM B"/>
    <property type="match status" value="1"/>
</dbReference>
<feature type="domain" description="HMG box" evidence="6">
    <location>
        <begin position="30"/>
        <end position="98"/>
    </location>
</feature>
<dbReference type="CDD" id="cd01390">
    <property type="entry name" value="HMG-box_NHP6-like"/>
    <property type="match status" value="1"/>
</dbReference>
<dbReference type="GO" id="GO:0003677">
    <property type="term" value="F:DNA binding"/>
    <property type="evidence" value="ECO:0007669"/>
    <property type="project" value="UniProtKB-UniRule"/>
</dbReference>
<evidence type="ECO:0000256" key="4">
    <source>
        <dbReference type="PROSITE-ProRule" id="PRU00267"/>
    </source>
</evidence>
<comment type="similarity">
    <text evidence="3">Belongs to the NHP6 family.</text>
</comment>
<evidence type="ECO:0000313" key="7">
    <source>
        <dbReference type="EMBL" id="KAF7731699.1"/>
    </source>
</evidence>
<organism evidence="7 8">
    <name type="scientific">Apophysomyces ossiformis</name>
    <dbReference type="NCBI Taxonomy" id="679940"/>
    <lineage>
        <taxon>Eukaryota</taxon>
        <taxon>Fungi</taxon>
        <taxon>Fungi incertae sedis</taxon>
        <taxon>Mucoromycota</taxon>
        <taxon>Mucoromycotina</taxon>
        <taxon>Mucoromycetes</taxon>
        <taxon>Mucorales</taxon>
        <taxon>Mucorineae</taxon>
        <taxon>Mucoraceae</taxon>
        <taxon>Apophysomyces</taxon>
    </lineage>
</organism>
<protein>
    <submittedName>
        <fullName evidence="7">Non-histone chromosomal protein 6</fullName>
    </submittedName>
</protein>
<accession>A0A8H7BXE0</accession>
<dbReference type="GO" id="GO:0005634">
    <property type="term" value="C:nucleus"/>
    <property type="evidence" value="ECO:0007669"/>
    <property type="project" value="UniProtKB-UniRule"/>
</dbReference>
<name>A0A8H7BXE0_9FUNG</name>
<feature type="compositionally biased region" description="Basic and acidic residues" evidence="5">
    <location>
        <begin position="16"/>
        <end position="29"/>
    </location>
</feature>
<dbReference type="SUPFAM" id="SSF47095">
    <property type="entry name" value="HMG-box"/>
    <property type="match status" value="1"/>
</dbReference>
<dbReference type="PANTHER" id="PTHR48112">
    <property type="entry name" value="HIGH MOBILITY GROUP PROTEIN DSP1"/>
    <property type="match status" value="1"/>
</dbReference>
<dbReference type="OrthoDB" id="1919336at2759"/>
<dbReference type="EMBL" id="JABAYA010000008">
    <property type="protein sequence ID" value="KAF7731699.1"/>
    <property type="molecule type" value="Genomic_DNA"/>
</dbReference>
<gene>
    <name evidence="7" type="primary">NHP6_3</name>
    <name evidence="7" type="ORF">EC973_008871</name>
</gene>
<reference evidence="7" key="1">
    <citation type="submission" date="2020-01" db="EMBL/GenBank/DDBJ databases">
        <title>Genome Sequencing of Three Apophysomyces-Like Fungal Strains Confirms a Novel Fungal Genus in the Mucoromycota with divergent Burkholderia-like Endosymbiotic Bacteria.</title>
        <authorList>
            <person name="Stajich J.E."/>
            <person name="Macias A.M."/>
            <person name="Carter-House D."/>
            <person name="Lovett B."/>
            <person name="Kasson L.R."/>
            <person name="Berry K."/>
            <person name="Grigoriev I."/>
            <person name="Chang Y."/>
            <person name="Spatafora J."/>
            <person name="Kasson M.T."/>
        </authorList>
    </citation>
    <scope>NUCLEOTIDE SEQUENCE</scope>
    <source>
        <strain evidence="7">NRRL A-21654</strain>
    </source>
</reference>
<dbReference type="Gene3D" id="1.10.30.10">
    <property type="entry name" value="High mobility group box domain"/>
    <property type="match status" value="1"/>
</dbReference>
<evidence type="ECO:0000256" key="2">
    <source>
        <dbReference type="ARBA" id="ARBA00023242"/>
    </source>
</evidence>